<evidence type="ECO:0000313" key="3">
    <source>
        <dbReference type="Proteomes" id="UP000177126"/>
    </source>
</evidence>
<feature type="region of interest" description="Disordered" evidence="1">
    <location>
        <begin position="1"/>
        <end position="27"/>
    </location>
</feature>
<protein>
    <submittedName>
        <fullName evidence="2">Uncharacterized protein</fullName>
    </submittedName>
</protein>
<dbReference type="Proteomes" id="UP000177126">
    <property type="component" value="Unassembled WGS sequence"/>
</dbReference>
<accession>A0A1G2FVU6</accession>
<proteinExistence type="predicted"/>
<reference evidence="2 3" key="1">
    <citation type="journal article" date="2016" name="Nat. Commun.">
        <title>Thousands of microbial genomes shed light on interconnected biogeochemical processes in an aquifer system.</title>
        <authorList>
            <person name="Anantharaman K."/>
            <person name="Brown C.T."/>
            <person name="Hug L.A."/>
            <person name="Sharon I."/>
            <person name="Castelle C.J."/>
            <person name="Probst A.J."/>
            <person name="Thomas B.C."/>
            <person name="Singh A."/>
            <person name="Wilkins M.J."/>
            <person name="Karaoz U."/>
            <person name="Brodie E.L."/>
            <person name="Williams K.H."/>
            <person name="Hubbard S.S."/>
            <person name="Banfield J.F."/>
        </authorList>
    </citation>
    <scope>NUCLEOTIDE SEQUENCE [LARGE SCALE GENOMIC DNA]</scope>
</reference>
<dbReference type="AlphaFoldDB" id="A0A1G2FVU6"/>
<sequence>MPDLYRESTDSAAEAPSAPPAPLSSAETEILELEKQLAQKRALLGVEKQKPLERVVGAEKPAPSSVQPSLAPSSAPVAAAPAPIKPETQSLKGLEKNEQLKNLVDLAFQKGISYATDVARDLDNPYLMDAFHDTLVDKLHKELVERGKLEEI</sequence>
<feature type="region of interest" description="Disordered" evidence="1">
    <location>
        <begin position="49"/>
        <end position="83"/>
    </location>
</feature>
<evidence type="ECO:0000256" key="1">
    <source>
        <dbReference type="SAM" id="MobiDB-lite"/>
    </source>
</evidence>
<dbReference type="EMBL" id="MHNF01000003">
    <property type="protein sequence ID" value="OGZ42183.1"/>
    <property type="molecule type" value="Genomic_DNA"/>
</dbReference>
<name>A0A1G2FVU6_9BACT</name>
<comment type="caution">
    <text evidence="2">The sequence shown here is derived from an EMBL/GenBank/DDBJ whole genome shotgun (WGS) entry which is preliminary data.</text>
</comment>
<organism evidence="2 3">
    <name type="scientific">Candidatus Portnoybacteria bacterium RIFCSPLOWO2_02_FULL_39_11</name>
    <dbReference type="NCBI Taxonomy" id="1802001"/>
    <lineage>
        <taxon>Bacteria</taxon>
        <taxon>Candidatus Portnoyibacteriota</taxon>
    </lineage>
</organism>
<feature type="compositionally biased region" description="Low complexity" evidence="1">
    <location>
        <begin position="61"/>
        <end position="82"/>
    </location>
</feature>
<gene>
    <name evidence="2" type="ORF">A3B04_00935</name>
</gene>
<evidence type="ECO:0000313" key="2">
    <source>
        <dbReference type="EMBL" id="OGZ42183.1"/>
    </source>
</evidence>